<dbReference type="InterPro" id="IPR031424">
    <property type="entry name" value="QVR-like"/>
</dbReference>
<dbReference type="PANTHER" id="PTHR33562">
    <property type="entry name" value="ATILLA, ISOFORM B-RELATED-RELATED"/>
    <property type="match status" value="1"/>
</dbReference>
<keyword evidence="10" id="KW-1185">Reference proteome</keyword>
<keyword evidence="7" id="KW-0325">Glycoprotein</keyword>
<name>A0A182FJA9_ANOAL</name>
<sequence length="146" mass="16320">TSQSNDFYYFDFFAALLKRCYQCRSRSELGSCKDPFLFNATEVENERGLTAVPCASGWCGKVIEGMGSFREDDYDTATQRMCVQRGPSDSEDRCAYTVYNHKKVYMCFCQGDLCNNANDLHRVSRSVFTSIAGGSLALLSVVYAVA</sequence>
<dbReference type="GO" id="GO:0032222">
    <property type="term" value="P:regulation of synaptic transmission, cholinergic"/>
    <property type="evidence" value="ECO:0007669"/>
    <property type="project" value="InterPro"/>
</dbReference>
<proteinExistence type="predicted"/>
<evidence type="ECO:0000256" key="2">
    <source>
        <dbReference type="ARBA" id="ARBA00022622"/>
    </source>
</evidence>
<evidence type="ECO:0000313" key="9">
    <source>
        <dbReference type="EnsemblMetazoa" id="AALB006604-PA"/>
    </source>
</evidence>
<organism evidence="9 10">
    <name type="scientific">Anopheles albimanus</name>
    <name type="common">New world malaria mosquito</name>
    <dbReference type="NCBI Taxonomy" id="7167"/>
    <lineage>
        <taxon>Eukaryota</taxon>
        <taxon>Metazoa</taxon>
        <taxon>Ecdysozoa</taxon>
        <taxon>Arthropoda</taxon>
        <taxon>Hexapoda</taxon>
        <taxon>Insecta</taxon>
        <taxon>Pterygota</taxon>
        <taxon>Neoptera</taxon>
        <taxon>Endopterygota</taxon>
        <taxon>Diptera</taxon>
        <taxon>Nematocera</taxon>
        <taxon>Culicoidea</taxon>
        <taxon>Culicidae</taxon>
        <taxon>Anophelinae</taxon>
        <taxon>Anopheles</taxon>
    </lineage>
</organism>
<evidence type="ECO:0000256" key="6">
    <source>
        <dbReference type="ARBA" id="ARBA00023136"/>
    </source>
</evidence>
<keyword evidence="6" id="KW-0472">Membrane</keyword>
<dbReference type="Proteomes" id="UP000069272">
    <property type="component" value="Chromosome X"/>
</dbReference>
<protein>
    <submittedName>
        <fullName evidence="9">Uncharacterized protein</fullName>
    </submittedName>
</protein>
<evidence type="ECO:0000256" key="8">
    <source>
        <dbReference type="ARBA" id="ARBA00023288"/>
    </source>
</evidence>
<comment type="subcellular location">
    <subcellularLocation>
        <location evidence="1">Membrane</location>
        <topology evidence="1">Lipid-anchor</topology>
        <topology evidence="1">GPI-anchor</topology>
    </subcellularLocation>
</comment>
<accession>A0A182FJA9</accession>
<dbReference type="Pfam" id="PF17064">
    <property type="entry name" value="QVR"/>
    <property type="match status" value="1"/>
</dbReference>
<evidence type="ECO:0000256" key="1">
    <source>
        <dbReference type="ARBA" id="ARBA00004589"/>
    </source>
</evidence>
<evidence type="ECO:0000256" key="3">
    <source>
        <dbReference type="ARBA" id="ARBA00022692"/>
    </source>
</evidence>
<keyword evidence="8" id="KW-0449">Lipoprotein</keyword>
<keyword evidence="2" id="KW-0336">GPI-anchor</keyword>
<dbReference type="GO" id="GO:0030431">
    <property type="term" value="P:sleep"/>
    <property type="evidence" value="ECO:0007669"/>
    <property type="project" value="InterPro"/>
</dbReference>
<dbReference type="VEuPathDB" id="VectorBase:AALB006604"/>
<dbReference type="VEuPathDB" id="VectorBase:AALB20_038659"/>
<evidence type="ECO:0000256" key="7">
    <source>
        <dbReference type="ARBA" id="ARBA00023180"/>
    </source>
</evidence>
<dbReference type="AlphaFoldDB" id="A0A182FJA9"/>
<evidence type="ECO:0000313" key="10">
    <source>
        <dbReference type="Proteomes" id="UP000069272"/>
    </source>
</evidence>
<reference evidence="9" key="2">
    <citation type="submission" date="2022-08" db="UniProtKB">
        <authorList>
            <consortium name="EnsemblMetazoa"/>
        </authorList>
    </citation>
    <scope>IDENTIFICATION</scope>
    <source>
        <strain evidence="9">STECLA/ALBI9_A</strain>
    </source>
</reference>
<keyword evidence="4" id="KW-0732">Signal</keyword>
<dbReference type="STRING" id="7167.A0A182FJA9"/>
<dbReference type="InterPro" id="IPR050975">
    <property type="entry name" value="Sleep_regulator"/>
</dbReference>
<evidence type="ECO:0000256" key="4">
    <source>
        <dbReference type="ARBA" id="ARBA00022729"/>
    </source>
</evidence>
<dbReference type="GO" id="GO:0098552">
    <property type="term" value="C:side of membrane"/>
    <property type="evidence" value="ECO:0007669"/>
    <property type="project" value="UniProtKB-KW"/>
</dbReference>
<reference evidence="9 10" key="1">
    <citation type="journal article" date="2017" name="G3 (Bethesda)">
        <title>The Physical Genome Mapping of Anopheles albimanus Corrected Scaffold Misassemblies and Identified Interarm Rearrangements in Genus Anopheles.</title>
        <authorList>
            <person name="Artemov G.N."/>
            <person name="Peery A.N."/>
            <person name="Jiang X."/>
            <person name="Tu Z."/>
            <person name="Stegniy V.N."/>
            <person name="Sharakhova M.V."/>
            <person name="Sharakhov I.V."/>
        </authorList>
    </citation>
    <scope>NUCLEOTIDE SEQUENCE [LARGE SCALE GENOMIC DNA]</scope>
    <source>
        <strain evidence="9 10">ALBI9_A</strain>
    </source>
</reference>
<dbReference type="PANTHER" id="PTHR33562:SF22">
    <property type="entry name" value="PROTEIN QUIVER"/>
    <property type="match status" value="1"/>
</dbReference>
<dbReference type="CDD" id="cd23589">
    <property type="entry name" value="TFP_LU_ECD_Rtv"/>
    <property type="match status" value="1"/>
</dbReference>
<keyword evidence="3" id="KW-0812">Transmembrane</keyword>
<keyword evidence="5" id="KW-1133">Transmembrane helix</keyword>
<dbReference type="EnsemblMetazoa" id="AALB006604-RA">
    <property type="protein sequence ID" value="AALB006604-PA"/>
    <property type="gene ID" value="AALB006604"/>
</dbReference>
<evidence type="ECO:0000256" key="5">
    <source>
        <dbReference type="ARBA" id="ARBA00022989"/>
    </source>
</evidence>